<protein>
    <recommendedName>
        <fullName evidence="1">site-specific DNA-methyltransferase (adenine-specific)</fullName>
        <ecNumber evidence="1">2.1.1.72</ecNumber>
    </recommendedName>
</protein>
<dbReference type="GO" id="GO:0009007">
    <property type="term" value="F:site-specific DNA-methyltransferase (adenine-specific) activity"/>
    <property type="evidence" value="ECO:0007669"/>
    <property type="project" value="UniProtKB-EC"/>
</dbReference>
<dbReference type="PANTHER" id="PTHR33841:SF1">
    <property type="entry name" value="DNA METHYLTRANSFERASE A"/>
    <property type="match status" value="1"/>
</dbReference>
<gene>
    <name evidence="5" type="ORF">S01H1_33268</name>
</gene>
<dbReference type="PANTHER" id="PTHR33841">
    <property type="entry name" value="DNA METHYLTRANSFERASE YEEA-RELATED"/>
    <property type="match status" value="1"/>
</dbReference>
<reference evidence="5" key="1">
    <citation type="journal article" date="2014" name="Front. Microbiol.">
        <title>High frequency of phylogenetically diverse reductive dehalogenase-homologous genes in deep subseafloor sedimentary metagenomes.</title>
        <authorList>
            <person name="Kawai M."/>
            <person name="Futagami T."/>
            <person name="Toyoda A."/>
            <person name="Takaki Y."/>
            <person name="Nishi S."/>
            <person name="Hori S."/>
            <person name="Arai W."/>
            <person name="Tsubouchi T."/>
            <person name="Morono Y."/>
            <person name="Uchiyama I."/>
            <person name="Ito T."/>
            <person name="Fujiyama A."/>
            <person name="Inagaki F."/>
            <person name="Takami H."/>
        </authorList>
    </citation>
    <scope>NUCLEOTIDE SEQUENCE</scope>
    <source>
        <strain evidence="5">Expedition CK06-06</strain>
    </source>
</reference>
<dbReference type="Gene3D" id="3.40.50.150">
    <property type="entry name" value="Vaccinia Virus protein VP39"/>
    <property type="match status" value="1"/>
</dbReference>
<proteinExistence type="predicted"/>
<dbReference type="EC" id="2.1.1.72" evidence="1"/>
<dbReference type="InterPro" id="IPR029063">
    <property type="entry name" value="SAM-dependent_MTases_sf"/>
</dbReference>
<comment type="catalytic activity">
    <reaction evidence="4">
        <text>a 2'-deoxyadenosine in DNA + S-adenosyl-L-methionine = an N(6)-methyl-2'-deoxyadenosine in DNA + S-adenosyl-L-homocysteine + H(+)</text>
        <dbReference type="Rhea" id="RHEA:15197"/>
        <dbReference type="Rhea" id="RHEA-COMP:12418"/>
        <dbReference type="Rhea" id="RHEA-COMP:12419"/>
        <dbReference type="ChEBI" id="CHEBI:15378"/>
        <dbReference type="ChEBI" id="CHEBI:57856"/>
        <dbReference type="ChEBI" id="CHEBI:59789"/>
        <dbReference type="ChEBI" id="CHEBI:90615"/>
        <dbReference type="ChEBI" id="CHEBI:90616"/>
        <dbReference type="EC" id="2.1.1.72"/>
    </reaction>
</comment>
<evidence type="ECO:0000256" key="1">
    <source>
        <dbReference type="ARBA" id="ARBA00011900"/>
    </source>
</evidence>
<organism evidence="5">
    <name type="scientific">marine sediment metagenome</name>
    <dbReference type="NCBI Taxonomy" id="412755"/>
    <lineage>
        <taxon>unclassified sequences</taxon>
        <taxon>metagenomes</taxon>
        <taxon>ecological metagenomes</taxon>
    </lineage>
</organism>
<dbReference type="GO" id="GO:0032259">
    <property type="term" value="P:methylation"/>
    <property type="evidence" value="ECO:0007669"/>
    <property type="project" value="UniProtKB-KW"/>
</dbReference>
<dbReference type="PRINTS" id="PR00507">
    <property type="entry name" value="N12N6MTFRASE"/>
</dbReference>
<dbReference type="SUPFAM" id="SSF53335">
    <property type="entry name" value="S-adenosyl-L-methionine-dependent methyltransferases"/>
    <property type="match status" value="1"/>
</dbReference>
<keyword evidence="3" id="KW-0808">Transferase</keyword>
<keyword evidence="2" id="KW-0489">Methyltransferase</keyword>
<evidence type="ECO:0000256" key="3">
    <source>
        <dbReference type="ARBA" id="ARBA00022679"/>
    </source>
</evidence>
<dbReference type="EMBL" id="BARS01020649">
    <property type="protein sequence ID" value="GAG09772.1"/>
    <property type="molecule type" value="Genomic_DNA"/>
</dbReference>
<sequence length="273" mass="30349">ALDTLRAGVQQAINVLGAGFLAHPANTGLRGKLKDGVLSIQDYYRQILRLVYRLLFLFVAEDRKLLYDPASPLPNRETYSDYYSTKRIRDLAQRRRGTKHADLYRCLRLVFEKLREGCSELALPPLGSFLFSAEATPDLDDVDLANREVLAAIRHLACTVENNVLRPIDYRNLGPEELGSVYESLLEMHPQVNTDAATFRLEVAVGSERKTTGSFYTHSSLVQCLLDSALDPVLDEAVKKPDPEGALLDLKICDPASGSGHFLIAAAHRVAKR</sequence>
<feature type="non-terminal residue" evidence="5">
    <location>
        <position position="273"/>
    </location>
</feature>
<evidence type="ECO:0000256" key="4">
    <source>
        <dbReference type="ARBA" id="ARBA00047942"/>
    </source>
</evidence>
<accession>X0VEU3</accession>
<evidence type="ECO:0000313" key="5">
    <source>
        <dbReference type="EMBL" id="GAG09772.1"/>
    </source>
</evidence>
<feature type="non-terminal residue" evidence="5">
    <location>
        <position position="1"/>
    </location>
</feature>
<dbReference type="AlphaFoldDB" id="X0VEU3"/>
<name>X0VEU3_9ZZZZ</name>
<evidence type="ECO:0000256" key="2">
    <source>
        <dbReference type="ARBA" id="ARBA00022603"/>
    </source>
</evidence>
<comment type="caution">
    <text evidence="5">The sequence shown here is derived from an EMBL/GenBank/DDBJ whole genome shotgun (WGS) entry which is preliminary data.</text>
</comment>
<dbReference type="InterPro" id="IPR050953">
    <property type="entry name" value="N4_N6_ade-DNA_methylase"/>
</dbReference>